<accession>A0A1H0Q4Y7</accession>
<dbReference type="EMBL" id="FNIX01000005">
    <property type="protein sequence ID" value="SDP12404.1"/>
    <property type="molecule type" value="Genomic_DNA"/>
</dbReference>
<evidence type="ECO:0000313" key="1">
    <source>
        <dbReference type="EMBL" id="SDP12404.1"/>
    </source>
</evidence>
<dbReference type="OrthoDB" id="3628746at2"/>
<gene>
    <name evidence="1" type="ORF">SAMN05421507_105321</name>
</gene>
<name>A0A1H0Q4Y7_9PSEU</name>
<keyword evidence="2" id="KW-1185">Reference proteome</keyword>
<dbReference type="Proteomes" id="UP000199691">
    <property type="component" value="Unassembled WGS sequence"/>
</dbReference>
<protein>
    <submittedName>
        <fullName evidence="1">Uncharacterized protein</fullName>
    </submittedName>
</protein>
<sequence length="120" mass="13749">MTRRPLPRRMFPDVAESRWRSALVRRRHREVLADRALVDRVWERWINAESLVPTTAEAEDWIVVFGQIRALHRQLRKATPPQFHTIAHIQHQLVAAVDPEVVIPQAVAVAARKAATSANP</sequence>
<organism evidence="1 2">
    <name type="scientific">Lentzea jiangxiensis</name>
    <dbReference type="NCBI Taxonomy" id="641025"/>
    <lineage>
        <taxon>Bacteria</taxon>
        <taxon>Bacillati</taxon>
        <taxon>Actinomycetota</taxon>
        <taxon>Actinomycetes</taxon>
        <taxon>Pseudonocardiales</taxon>
        <taxon>Pseudonocardiaceae</taxon>
        <taxon>Lentzea</taxon>
    </lineage>
</organism>
<evidence type="ECO:0000313" key="2">
    <source>
        <dbReference type="Proteomes" id="UP000199691"/>
    </source>
</evidence>
<proteinExistence type="predicted"/>
<dbReference type="AlphaFoldDB" id="A0A1H0Q4Y7"/>
<reference evidence="2" key="1">
    <citation type="submission" date="2016-10" db="EMBL/GenBank/DDBJ databases">
        <authorList>
            <person name="Varghese N."/>
            <person name="Submissions S."/>
        </authorList>
    </citation>
    <scope>NUCLEOTIDE SEQUENCE [LARGE SCALE GENOMIC DNA]</scope>
    <source>
        <strain evidence="2">CGMCC 4.6609</strain>
    </source>
</reference>
<dbReference type="RefSeq" id="WP_143022702.1">
    <property type="nucleotide sequence ID" value="NZ_FNIX01000005.1"/>
</dbReference>